<sequence length="255" mass="28284">MMARFSSMSGLSSVMRDHKLSSGAANRRDKILGVSVSSVGILMPSVDSSHEMNDLREEDVWGEEVRTGLEDEDDKKRDGYGLDYVGKLSVDLSKVIGSNRRWLIRDNDSFGDMGVARGLSLLSQLDRGVGVSLGQDSKPGRMSTALRMIPLSQSVQSNEAGRQIRQQSAPVDVPDWSKILGADKKSNGSIMRQPVAEDDDEDEERLPPHELLAREYEKTQRTTFSVFEGVGRTLKGRDLSRVRNAVLRRTGFLDL</sequence>
<dbReference type="EMBL" id="CM055103">
    <property type="protein sequence ID" value="KAJ7537222.1"/>
    <property type="molecule type" value="Genomic_DNA"/>
</dbReference>
<dbReference type="Proteomes" id="UP001162992">
    <property type="component" value="Chromosome 12"/>
</dbReference>
<name>A0ACC2C5D7_DIPCM</name>
<reference evidence="2" key="1">
    <citation type="journal article" date="2024" name="Proc. Natl. Acad. Sci. U.S.A.">
        <title>Extraordinary preservation of gene collinearity over three hundred million years revealed in homosporous lycophytes.</title>
        <authorList>
            <person name="Li C."/>
            <person name="Wickell D."/>
            <person name="Kuo L.Y."/>
            <person name="Chen X."/>
            <person name="Nie B."/>
            <person name="Liao X."/>
            <person name="Peng D."/>
            <person name="Ji J."/>
            <person name="Jenkins J."/>
            <person name="Williams M."/>
            <person name="Shu S."/>
            <person name="Plott C."/>
            <person name="Barry K."/>
            <person name="Rajasekar S."/>
            <person name="Grimwood J."/>
            <person name="Han X."/>
            <person name="Sun S."/>
            <person name="Hou Z."/>
            <person name="He W."/>
            <person name="Dai G."/>
            <person name="Sun C."/>
            <person name="Schmutz J."/>
            <person name="Leebens-Mack J.H."/>
            <person name="Li F.W."/>
            <person name="Wang L."/>
        </authorList>
    </citation>
    <scope>NUCLEOTIDE SEQUENCE [LARGE SCALE GENOMIC DNA]</scope>
    <source>
        <strain evidence="2">cv. PW_Plant_1</strain>
    </source>
</reference>
<proteinExistence type="predicted"/>
<comment type="caution">
    <text evidence="1">The sequence shown here is derived from an EMBL/GenBank/DDBJ whole genome shotgun (WGS) entry which is preliminary data.</text>
</comment>
<evidence type="ECO:0000313" key="2">
    <source>
        <dbReference type="Proteomes" id="UP001162992"/>
    </source>
</evidence>
<keyword evidence="2" id="KW-1185">Reference proteome</keyword>
<protein>
    <submittedName>
        <fullName evidence="1">Uncharacterized protein</fullName>
    </submittedName>
</protein>
<evidence type="ECO:0000313" key="1">
    <source>
        <dbReference type="EMBL" id="KAJ7537222.1"/>
    </source>
</evidence>
<gene>
    <name evidence="1" type="ORF">O6H91_12G103700</name>
</gene>
<organism evidence="1 2">
    <name type="scientific">Diphasiastrum complanatum</name>
    <name type="common">Issler's clubmoss</name>
    <name type="synonym">Lycopodium complanatum</name>
    <dbReference type="NCBI Taxonomy" id="34168"/>
    <lineage>
        <taxon>Eukaryota</taxon>
        <taxon>Viridiplantae</taxon>
        <taxon>Streptophyta</taxon>
        <taxon>Embryophyta</taxon>
        <taxon>Tracheophyta</taxon>
        <taxon>Lycopodiopsida</taxon>
        <taxon>Lycopodiales</taxon>
        <taxon>Lycopodiaceae</taxon>
        <taxon>Lycopodioideae</taxon>
        <taxon>Diphasiastrum</taxon>
    </lineage>
</organism>
<accession>A0ACC2C5D7</accession>